<evidence type="ECO:0000256" key="2">
    <source>
        <dbReference type="ARBA" id="ARBA00023235"/>
    </source>
</evidence>
<dbReference type="PANTHER" id="PTHR10091">
    <property type="entry name" value="ALDOSE-1-EPIMERASE"/>
    <property type="match status" value="1"/>
</dbReference>
<keyword evidence="3" id="KW-0119">Carbohydrate metabolism</keyword>
<dbReference type="InterPro" id="IPR014718">
    <property type="entry name" value="GH-type_carb-bd"/>
</dbReference>
<dbReference type="InterPro" id="IPR011013">
    <property type="entry name" value="Gal_mutarotase_sf_dom"/>
</dbReference>
<sequence length="339" mass="38544">MDIIRKPNVKLSRRLGFEVESITLLSETGASLTAMNYGGIIEKIIMPDRKGLLENILLSYDDVQSYCENLYYLNAAIGMTAGRIENGQLNLEGVIYRLERNQGVHHLHGGSKGLHHQRWRIDSVEKGTNDASIVFTYFHEHLSDGFPGNMTIKFRITLTEEHHVKLFFEAVTDRMAHINLTHHGYYNLSGRRNADVGEQYLFVNANRYYEIDDDGIPQMTPSPLGGTPYDFHRMVPIAQSYHALTNGIDHPFCLERPVAEQGPDVLYGDETSGRWMQLSTNQNAVVIYTNNGDFKNHRGICFETQAVPNTVVSLMPGETYCHETVMIFASDFDKEKFYL</sequence>
<keyword evidence="2" id="KW-0413">Isomerase</keyword>
<reference evidence="4 5" key="1">
    <citation type="submission" date="2021-05" db="EMBL/GenBank/DDBJ databases">
        <title>Fusibacter ferrireducens sp. nov., an anaerobic, sulfur- and Fe-reducing bacterium isolated from the mangrove sediment.</title>
        <authorList>
            <person name="Qiu D."/>
        </authorList>
    </citation>
    <scope>NUCLEOTIDE SEQUENCE [LARGE SCALE GENOMIC DNA]</scope>
    <source>
        <strain evidence="4 5">DSM 12116</strain>
    </source>
</reference>
<comment type="similarity">
    <text evidence="1">Belongs to the aldose epimerase family.</text>
</comment>
<dbReference type="CDD" id="cd09019">
    <property type="entry name" value="galactose_mutarotase_like"/>
    <property type="match status" value="1"/>
</dbReference>
<dbReference type="SUPFAM" id="SSF74650">
    <property type="entry name" value="Galactose mutarotase-like"/>
    <property type="match status" value="1"/>
</dbReference>
<dbReference type="InterPro" id="IPR047215">
    <property type="entry name" value="Galactose_mutarotase-like"/>
</dbReference>
<proteinExistence type="inferred from homology"/>
<dbReference type="EMBL" id="JAHBCL010000025">
    <property type="protein sequence ID" value="MBS7527800.1"/>
    <property type="molecule type" value="Genomic_DNA"/>
</dbReference>
<organism evidence="4 5">
    <name type="scientific">Fusibacter paucivorans</name>
    <dbReference type="NCBI Taxonomy" id="76009"/>
    <lineage>
        <taxon>Bacteria</taxon>
        <taxon>Bacillati</taxon>
        <taxon>Bacillota</taxon>
        <taxon>Clostridia</taxon>
        <taxon>Eubacteriales</taxon>
        <taxon>Eubacteriales Family XII. Incertae Sedis</taxon>
        <taxon>Fusibacter</taxon>
    </lineage>
</organism>
<dbReference type="RefSeq" id="WP_213237657.1">
    <property type="nucleotide sequence ID" value="NZ_JAHBCL010000025.1"/>
</dbReference>
<gene>
    <name evidence="4" type="ORF">KHM83_14035</name>
</gene>
<evidence type="ECO:0000313" key="5">
    <source>
        <dbReference type="Proteomes" id="UP000746471"/>
    </source>
</evidence>
<comment type="caution">
    <text evidence="4">The sequence shown here is derived from an EMBL/GenBank/DDBJ whole genome shotgun (WGS) entry which is preliminary data.</text>
</comment>
<evidence type="ECO:0000256" key="3">
    <source>
        <dbReference type="ARBA" id="ARBA00023277"/>
    </source>
</evidence>
<dbReference type="Pfam" id="PF01263">
    <property type="entry name" value="Aldose_epim"/>
    <property type="match status" value="1"/>
</dbReference>
<dbReference type="InterPro" id="IPR008183">
    <property type="entry name" value="Aldose_1/G6P_1-epimerase"/>
</dbReference>
<accession>A0ABS5PRK9</accession>
<protein>
    <submittedName>
        <fullName evidence="4">Galactose mutarotase</fullName>
    </submittedName>
</protein>
<evidence type="ECO:0000313" key="4">
    <source>
        <dbReference type="EMBL" id="MBS7527800.1"/>
    </source>
</evidence>
<evidence type="ECO:0000256" key="1">
    <source>
        <dbReference type="ARBA" id="ARBA00006206"/>
    </source>
</evidence>
<keyword evidence="5" id="KW-1185">Reference proteome</keyword>
<name>A0ABS5PRK9_9FIRM</name>
<dbReference type="Proteomes" id="UP000746471">
    <property type="component" value="Unassembled WGS sequence"/>
</dbReference>
<dbReference type="PANTHER" id="PTHR10091:SF0">
    <property type="entry name" value="GALACTOSE MUTAROTASE"/>
    <property type="match status" value="1"/>
</dbReference>
<dbReference type="Gene3D" id="2.70.98.10">
    <property type="match status" value="1"/>
</dbReference>